<dbReference type="STRING" id="1237149.C900_04545"/>
<accession>L8JR75</accession>
<evidence type="ECO:0000313" key="2">
    <source>
        <dbReference type="Proteomes" id="UP000011135"/>
    </source>
</evidence>
<proteinExistence type="predicted"/>
<dbReference type="EMBL" id="AMZN01000066">
    <property type="protein sequence ID" value="ELR69842.1"/>
    <property type="molecule type" value="Genomic_DNA"/>
</dbReference>
<name>L8JR75_9BACT</name>
<gene>
    <name evidence="1" type="ORF">C900_04545</name>
</gene>
<reference evidence="1 2" key="1">
    <citation type="submission" date="2012-12" db="EMBL/GenBank/DDBJ databases">
        <title>Genome assembly of Fulvivirga imtechensis AK7.</title>
        <authorList>
            <person name="Nupur N."/>
            <person name="Khatri I."/>
            <person name="Kumar R."/>
            <person name="Subramanian S."/>
            <person name="Pinnaka A."/>
        </authorList>
    </citation>
    <scope>NUCLEOTIDE SEQUENCE [LARGE SCALE GENOMIC DNA]</scope>
    <source>
        <strain evidence="1 2">AK7</strain>
    </source>
</reference>
<sequence length="72" mass="8317">MEHIQGRPEEAFGRMIVSYATLDKNGGDRGAYIDSFRKRIRDILIWFVLEYPPFIYHAPGIDIKKEAASKCN</sequence>
<evidence type="ECO:0000313" key="1">
    <source>
        <dbReference type="EMBL" id="ELR69842.1"/>
    </source>
</evidence>
<organism evidence="1 2">
    <name type="scientific">Fulvivirga imtechensis AK7</name>
    <dbReference type="NCBI Taxonomy" id="1237149"/>
    <lineage>
        <taxon>Bacteria</taxon>
        <taxon>Pseudomonadati</taxon>
        <taxon>Bacteroidota</taxon>
        <taxon>Cytophagia</taxon>
        <taxon>Cytophagales</taxon>
        <taxon>Fulvivirgaceae</taxon>
        <taxon>Fulvivirga</taxon>
    </lineage>
</organism>
<dbReference type="Proteomes" id="UP000011135">
    <property type="component" value="Unassembled WGS sequence"/>
</dbReference>
<dbReference type="AlphaFoldDB" id="L8JR75"/>
<keyword evidence="2" id="KW-1185">Reference proteome</keyword>
<comment type="caution">
    <text evidence="1">The sequence shown here is derived from an EMBL/GenBank/DDBJ whole genome shotgun (WGS) entry which is preliminary data.</text>
</comment>
<protein>
    <submittedName>
        <fullName evidence="1">Uncharacterized protein</fullName>
    </submittedName>
</protein>